<dbReference type="Proteomes" id="UP000000844">
    <property type="component" value="Chromosome"/>
</dbReference>
<dbReference type="OrthoDB" id="5187995at2"/>
<dbReference type="HOGENOM" id="CLU_101739_0_0_11"/>
<dbReference type="AlphaFoldDB" id="D3Q9B8"/>
<keyword evidence="1" id="KW-1133">Transmembrane helix</keyword>
<evidence type="ECO:0000256" key="1">
    <source>
        <dbReference type="SAM" id="Phobius"/>
    </source>
</evidence>
<evidence type="ECO:0000313" key="2">
    <source>
        <dbReference type="EMBL" id="ADD42600.1"/>
    </source>
</evidence>
<organism evidence="2 3">
    <name type="scientific">Stackebrandtia nassauensis (strain DSM 44728 / CIP 108903 / NRRL B-16338 / NBRC 102104 / LLR-40K-21)</name>
    <dbReference type="NCBI Taxonomy" id="446470"/>
    <lineage>
        <taxon>Bacteria</taxon>
        <taxon>Bacillati</taxon>
        <taxon>Actinomycetota</taxon>
        <taxon>Actinomycetes</taxon>
        <taxon>Glycomycetales</taxon>
        <taxon>Glycomycetaceae</taxon>
        <taxon>Stackebrandtia</taxon>
    </lineage>
</organism>
<evidence type="ECO:0000313" key="3">
    <source>
        <dbReference type="Proteomes" id="UP000000844"/>
    </source>
</evidence>
<feature type="transmembrane region" description="Helical" evidence="1">
    <location>
        <begin position="194"/>
        <end position="218"/>
    </location>
</feature>
<name>D3Q9B8_STANL</name>
<keyword evidence="1" id="KW-0472">Membrane</keyword>
<dbReference type="STRING" id="446470.Snas_2925"/>
<proteinExistence type="predicted"/>
<sequence>MTATAATTDADPIAGHVSALRAQLYGPRAAKASMLREVRDGLTDAAEGYRAEGTPPDRAVELAIEEFGDPREIAGGYQVELAARQARFALAFLAVLGPILEVSSRILWSNSPRTTKPVPDAAFVMAQLQDIVSWTASLGAALALVVFGLGARWLAFRVAFVRAVAYVLLGKLAFMMIAGSFLTSAFDPGTPKGAAGIFGMVFGPITLVAGTCMIWLAWRCLRVASRAKALGAG</sequence>
<dbReference type="KEGG" id="sna:Snas_2925"/>
<dbReference type="Pfam" id="PF22564">
    <property type="entry name" value="HAAS"/>
    <property type="match status" value="1"/>
</dbReference>
<keyword evidence="3" id="KW-1185">Reference proteome</keyword>
<feature type="transmembrane region" description="Helical" evidence="1">
    <location>
        <begin position="163"/>
        <end position="182"/>
    </location>
</feature>
<reference evidence="2 3" key="1">
    <citation type="journal article" date="2009" name="Stand. Genomic Sci.">
        <title>Complete genome sequence of Stackebrandtia nassauensis type strain (LLR-40K-21).</title>
        <authorList>
            <person name="Munk C."/>
            <person name="Lapidus A."/>
            <person name="Copeland A."/>
            <person name="Jando M."/>
            <person name="Mayilraj S."/>
            <person name="Glavina Del Rio T."/>
            <person name="Nolan M."/>
            <person name="Chen F."/>
            <person name="Lucas S."/>
            <person name="Tice H."/>
            <person name="Cheng J.F."/>
            <person name="Han C."/>
            <person name="Detter J.C."/>
            <person name="Bruce D."/>
            <person name="Goodwin L."/>
            <person name="Chain P."/>
            <person name="Pitluck S."/>
            <person name="Goker M."/>
            <person name="Ovchinikova G."/>
            <person name="Pati A."/>
            <person name="Ivanova N."/>
            <person name="Mavromatis K."/>
            <person name="Chen A."/>
            <person name="Palaniappan K."/>
            <person name="Land M."/>
            <person name="Hauser L."/>
            <person name="Chang Y.J."/>
            <person name="Jeffries C.D."/>
            <person name="Bristow J."/>
            <person name="Eisen J.A."/>
            <person name="Markowitz V."/>
            <person name="Hugenholtz P."/>
            <person name="Kyrpides N.C."/>
            <person name="Klenk H.P."/>
        </authorList>
    </citation>
    <scope>NUCLEOTIDE SEQUENCE [LARGE SCALE GENOMIC DNA]</scope>
    <source>
        <strain evidence="3">DSM 44728 / CIP 108903 / NRRL B-16338 / NBRC 102104 / LLR-40K-21</strain>
    </source>
</reference>
<keyword evidence="1" id="KW-0812">Transmembrane</keyword>
<gene>
    <name evidence="2" type="ordered locus">Snas_2925</name>
</gene>
<dbReference type="RefSeq" id="WP_013018171.1">
    <property type="nucleotide sequence ID" value="NC_013947.1"/>
</dbReference>
<dbReference type="NCBIfam" id="NF038403">
    <property type="entry name" value="perm_prefix_1"/>
    <property type="match status" value="1"/>
</dbReference>
<dbReference type="eggNOG" id="ENOG5032YFK">
    <property type="taxonomic scope" value="Bacteria"/>
</dbReference>
<feature type="transmembrane region" description="Helical" evidence="1">
    <location>
        <begin position="131"/>
        <end position="151"/>
    </location>
</feature>
<dbReference type="InterPro" id="IPR047928">
    <property type="entry name" value="Perm_prefix_1"/>
</dbReference>
<accession>D3Q9B8</accession>
<feature type="transmembrane region" description="Helical" evidence="1">
    <location>
        <begin position="88"/>
        <end position="108"/>
    </location>
</feature>
<protein>
    <submittedName>
        <fullName evidence="2">Uncharacterized protein</fullName>
    </submittedName>
</protein>
<dbReference type="EMBL" id="CP001778">
    <property type="protein sequence ID" value="ADD42600.1"/>
    <property type="molecule type" value="Genomic_DNA"/>
</dbReference>